<evidence type="ECO:0000313" key="3">
    <source>
        <dbReference type="EMBL" id="EGT59859.1"/>
    </source>
</evidence>
<accession>G0NG48</accession>
<dbReference type="InParanoid" id="G0NG48"/>
<feature type="chain" id="PRO_5003405242" evidence="2">
    <location>
        <begin position="17"/>
        <end position="106"/>
    </location>
</feature>
<feature type="signal peptide" evidence="2">
    <location>
        <begin position="1"/>
        <end position="16"/>
    </location>
</feature>
<dbReference type="EMBL" id="GL379878">
    <property type="protein sequence ID" value="EGT59859.1"/>
    <property type="molecule type" value="Genomic_DNA"/>
</dbReference>
<protein>
    <submittedName>
        <fullName evidence="3">Uncharacterized protein</fullName>
    </submittedName>
</protein>
<organism evidence="4">
    <name type="scientific">Caenorhabditis brenneri</name>
    <name type="common">Nematode worm</name>
    <dbReference type="NCBI Taxonomy" id="135651"/>
    <lineage>
        <taxon>Eukaryota</taxon>
        <taxon>Metazoa</taxon>
        <taxon>Ecdysozoa</taxon>
        <taxon>Nematoda</taxon>
        <taxon>Chromadorea</taxon>
        <taxon>Rhabditida</taxon>
        <taxon>Rhabditina</taxon>
        <taxon>Rhabditomorpha</taxon>
        <taxon>Rhabditoidea</taxon>
        <taxon>Rhabditidae</taxon>
        <taxon>Peloderinae</taxon>
        <taxon>Caenorhabditis</taxon>
    </lineage>
</organism>
<sequence>MNKVLVFLLFTTVTHAFWPFSIGTTTTVKPRVIMNSTFDDFSNGTSSSRDSENSTISIPLKTTVRQMKDGKRWEKYVFQQRNMRTSSRSTTVIQTTTSFSNDNSAV</sequence>
<dbReference type="HOGENOM" id="CLU_2225536_0_0_1"/>
<evidence type="ECO:0000256" key="1">
    <source>
        <dbReference type="SAM" id="MobiDB-lite"/>
    </source>
</evidence>
<keyword evidence="2" id="KW-0732">Signal</keyword>
<reference evidence="4" key="1">
    <citation type="submission" date="2011-07" db="EMBL/GenBank/DDBJ databases">
        <authorList>
            <consortium name="Caenorhabditis brenneri Sequencing and Analysis Consortium"/>
            <person name="Wilson R.K."/>
        </authorList>
    </citation>
    <scope>NUCLEOTIDE SEQUENCE [LARGE SCALE GENOMIC DNA]</scope>
    <source>
        <strain evidence="4">PB2801</strain>
    </source>
</reference>
<dbReference type="Proteomes" id="UP000008068">
    <property type="component" value="Unassembled WGS sequence"/>
</dbReference>
<proteinExistence type="predicted"/>
<dbReference type="AlphaFoldDB" id="G0NG48"/>
<feature type="region of interest" description="Disordered" evidence="1">
    <location>
        <begin position="87"/>
        <end position="106"/>
    </location>
</feature>
<name>G0NG48_CAEBE</name>
<gene>
    <name evidence="3" type="ORF">CAEBREN_30946</name>
</gene>
<evidence type="ECO:0000256" key="2">
    <source>
        <dbReference type="SAM" id="SignalP"/>
    </source>
</evidence>
<keyword evidence="4" id="KW-1185">Reference proteome</keyword>
<evidence type="ECO:0000313" key="4">
    <source>
        <dbReference type="Proteomes" id="UP000008068"/>
    </source>
</evidence>